<dbReference type="AlphaFoldDB" id="A0A9E8M082"/>
<reference evidence="2" key="1">
    <citation type="submission" date="2022-09" db="EMBL/GenBank/DDBJ databases">
        <title>Complete Genomes of Fervidibacillus albus and Fervidibacillus halotolerans isolated from tidal flat sediments.</title>
        <authorList>
            <person name="Kwon K.K."/>
            <person name="Yang S.-H."/>
            <person name="Park M.J."/>
            <person name="Oh H.-M."/>
        </authorList>
    </citation>
    <scope>NUCLEOTIDE SEQUENCE</scope>
    <source>
        <strain evidence="2">MEBiC13594</strain>
    </source>
</reference>
<sequence>MYSDLEHEIIWVTQETQSRYFNLYDLIIRKIPVQIENADLYTLEEVAEILSMSIVTIRQYVRKGKLKATKQWKNWMVSSNEIARLLYMKKYGVELDKDEVMLAIVDGELYEDNSYIYQYRIITIDDILKQIKTPSSIEIDRYIRSIFPKKKSCCIYIEAICNIENFFKRTGDIEFSNLNKLNTPFANLLPDNEETIEFLIENAGKLLEETPKDALNTINKKFGDPNNIKTTLSIYKTLLEVCWELKLNKQD</sequence>
<dbReference type="EMBL" id="CP106877">
    <property type="protein sequence ID" value="WAA12829.1"/>
    <property type="molecule type" value="Genomic_DNA"/>
</dbReference>
<dbReference type="KEGG" id="fhl:OE105_01405"/>
<organism evidence="2 3">
    <name type="scientific">Fervidibacillus halotolerans</name>
    <dbReference type="NCBI Taxonomy" id="2980027"/>
    <lineage>
        <taxon>Bacteria</taxon>
        <taxon>Bacillati</taxon>
        <taxon>Bacillota</taxon>
        <taxon>Bacilli</taxon>
        <taxon>Bacillales</taxon>
        <taxon>Bacillaceae</taxon>
        <taxon>Fervidibacillus</taxon>
    </lineage>
</organism>
<keyword evidence="3" id="KW-1185">Reference proteome</keyword>
<evidence type="ECO:0000313" key="2">
    <source>
        <dbReference type="EMBL" id="WAA12829.1"/>
    </source>
</evidence>
<dbReference type="InterPro" id="IPR009061">
    <property type="entry name" value="DNA-bd_dom_put_sf"/>
</dbReference>
<feature type="domain" description="Helix-turn-helix" evidence="1">
    <location>
        <begin position="40"/>
        <end position="86"/>
    </location>
</feature>
<dbReference type="Proteomes" id="UP001164726">
    <property type="component" value="Chromosome"/>
</dbReference>
<accession>A0A9E8M082</accession>
<proteinExistence type="predicted"/>
<dbReference type="Pfam" id="PF12728">
    <property type="entry name" value="HTH_17"/>
    <property type="match status" value="1"/>
</dbReference>
<dbReference type="SUPFAM" id="SSF46955">
    <property type="entry name" value="Putative DNA-binding domain"/>
    <property type="match status" value="1"/>
</dbReference>
<evidence type="ECO:0000313" key="3">
    <source>
        <dbReference type="Proteomes" id="UP001164726"/>
    </source>
</evidence>
<gene>
    <name evidence="2" type="ORF">OE105_01405</name>
</gene>
<dbReference type="InterPro" id="IPR041657">
    <property type="entry name" value="HTH_17"/>
</dbReference>
<protein>
    <submittedName>
        <fullName evidence="2">Helix-turn-helix domain-containing protein</fullName>
    </submittedName>
</protein>
<evidence type="ECO:0000259" key="1">
    <source>
        <dbReference type="Pfam" id="PF12728"/>
    </source>
</evidence>
<name>A0A9E8M082_9BACI</name>
<dbReference type="RefSeq" id="WP_275420960.1">
    <property type="nucleotide sequence ID" value="NZ_CP106877.1"/>
</dbReference>